<keyword evidence="10" id="KW-1185">Reference proteome</keyword>
<dbReference type="GeneID" id="81626446"/>
<evidence type="ECO:0000256" key="1">
    <source>
        <dbReference type="ARBA" id="ARBA00004141"/>
    </source>
</evidence>
<feature type="compositionally biased region" description="Basic and acidic residues" evidence="6">
    <location>
        <begin position="381"/>
        <end position="395"/>
    </location>
</feature>
<feature type="region of interest" description="Disordered" evidence="6">
    <location>
        <begin position="361"/>
        <end position="445"/>
    </location>
</feature>
<evidence type="ECO:0000256" key="4">
    <source>
        <dbReference type="ARBA" id="ARBA00022989"/>
    </source>
</evidence>
<evidence type="ECO:0000256" key="6">
    <source>
        <dbReference type="SAM" id="MobiDB-lite"/>
    </source>
</evidence>
<dbReference type="PANTHER" id="PTHR10165">
    <property type="entry name" value="LIPID PHOSPHATE PHOSPHATASE"/>
    <property type="match status" value="1"/>
</dbReference>
<evidence type="ECO:0000259" key="8">
    <source>
        <dbReference type="SMART" id="SM00014"/>
    </source>
</evidence>
<evidence type="ECO:0000256" key="5">
    <source>
        <dbReference type="ARBA" id="ARBA00023136"/>
    </source>
</evidence>
<proteinExistence type="inferred from homology"/>
<feature type="transmembrane region" description="Helical" evidence="7">
    <location>
        <begin position="78"/>
        <end position="98"/>
    </location>
</feature>
<dbReference type="GO" id="GO:0006644">
    <property type="term" value="P:phospholipid metabolic process"/>
    <property type="evidence" value="ECO:0007669"/>
    <property type="project" value="InterPro"/>
</dbReference>
<evidence type="ECO:0000256" key="2">
    <source>
        <dbReference type="ARBA" id="ARBA00008816"/>
    </source>
</evidence>
<dbReference type="GO" id="GO:0008195">
    <property type="term" value="F:phosphatidate phosphatase activity"/>
    <property type="evidence" value="ECO:0007669"/>
    <property type="project" value="TreeGrafter"/>
</dbReference>
<evidence type="ECO:0000313" key="10">
    <source>
        <dbReference type="Proteomes" id="UP001148312"/>
    </source>
</evidence>
<dbReference type="GO" id="GO:0046839">
    <property type="term" value="P:phospholipid dephosphorylation"/>
    <property type="evidence" value="ECO:0007669"/>
    <property type="project" value="TreeGrafter"/>
</dbReference>
<dbReference type="EMBL" id="JAPWDQ010000009">
    <property type="protein sequence ID" value="KAJ5480702.1"/>
    <property type="molecule type" value="Genomic_DNA"/>
</dbReference>
<dbReference type="InterPro" id="IPR000326">
    <property type="entry name" value="PAP2/HPO"/>
</dbReference>
<dbReference type="Proteomes" id="UP001148312">
    <property type="component" value="Unassembled WGS sequence"/>
</dbReference>
<dbReference type="RefSeq" id="XP_056788132.1">
    <property type="nucleotide sequence ID" value="XM_056936197.1"/>
</dbReference>
<dbReference type="CDD" id="cd03390">
    <property type="entry name" value="PAP2_containing_1_like"/>
    <property type="match status" value="1"/>
</dbReference>
<dbReference type="GO" id="GO:0016020">
    <property type="term" value="C:membrane"/>
    <property type="evidence" value="ECO:0007669"/>
    <property type="project" value="UniProtKB-SubCell"/>
</dbReference>
<dbReference type="InterPro" id="IPR036938">
    <property type="entry name" value="PAP2/HPO_sf"/>
</dbReference>
<feature type="transmembrane region" description="Helical" evidence="7">
    <location>
        <begin position="287"/>
        <end position="306"/>
    </location>
</feature>
<sequence>MSVAPWTLGLYRFFADVPLRIKNRPLPPPTPTLRLLVRFYPTSLLSRSSLRLDWWTAGFMEIPTKLPFSKRKLRPRVIFSYIFDYVLIVICVVGFWILDKIEPFHQHFSLQNISLQYPFAVHERIPIYLAVCISAGFPIVLIIVYTLFIDGLFSHHKQDPAFGKRKMRGPWRWKDRLWELNCGILGLLLSQSLAFVITQVLKNACGKPRPDLIDRCQPRPGSHDLLVYGLSNSTICTGDPKLIKDGFRSWPSADWLTGHSSSSFAGLFYTSLWLGGKLHIMDNRGEAWKSFLVMVPILAATLIAVSRIMDARHHPFDVITGSLLGIACAIVSYSQYFPPLSEAWRKGRAYPIRTWGTEPAYPADPGLGEFTNNSTSALRNPEQDRLTHAGGRERSTSPLGRPVPPAAPGYSAASNPFNPQAYPRRRHDQDPDGNWSSSEDDVGNGYEMQHDYAMAQNPGMPGGYSSAAGAPTAYSSQTAAAGMGVPTAYQGAGNPPNRGRHLTDAPMRDL</sequence>
<keyword evidence="3 7" id="KW-0812">Transmembrane</keyword>
<feature type="transmembrane region" description="Helical" evidence="7">
    <location>
        <begin position="318"/>
        <end position="338"/>
    </location>
</feature>
<feature type="region of interest" description="Disordered" evidence="6">
    <location>
        <begin position="485"/>
        <end position="510"/>
    </location>
</feature>
<dbReference type="Pfam" id="PF01569">
    <property type="entry name" value="PAP2"/>
    <property type="match status" value="1"/>
</dbReference>
<keyword evidence="4 7" id="KW-1133">Transmembrane helix</keyword>
<accession>A0A9W9X263</accession>
<comment type="subcellular location">
    <subcellularLocation>
        <location evidence="1">Membrane</location>
        <topology evidence="1">Multi-pass membrane protein</topology>
    </subcellularLocation>
</comment>
<reference evidence="9" key="2">
    <citation type="journal article" date="2023" name="IMA Fungus">
        <title>Comparative genomic study of the Penicillium genus elucidates a diverse pangenome and 15 lateral gene transfer events.</title>
        <authorList>
            <person name="Petersen C."/>
            <person name="Sorensen T."/>
            <person name="Nielsen M.R."/>
            <person name="Sondergaard T.E."/>
            <person name="Sorensen J.L."/>
            <person name="Fitzpatrick D.A."/>
            <person name="Frisvad J.C."/>
            <person name="Nielsen K.L."/>
        </authorList>
    </citation>
    <scope>NUCLEOTIDE SEQUENCE</scope>
    <source>
        <strain evidence="9">IBT 30728</strain>
    </source>
</reference>
<dbReference type="Gene3D" id="1.20.144.10">
    <property type="entry name" value="Phosphatidic acid phosphatase type 2/haloperoxidase"/>
    <property type="match status" value="1"/>
</dbReference>
<evidence type="ECO:0000256" key="3">
    <source>
        <dbReference type="ARBA" id="ARBA00022692"/>
    </source>
</evidence>
<evidence type="ECO:0000313" key="9">
    <source>
        <dbReference type="EMBL" id="KAJ5480702.1"/>
    </source>
</evidence>
<dbReference type="SUPFAM" id="SSF48317">
    <property type="entry name" value="Acid phosphatase/Vanadium-dependent haloperoxidase"/>
    <property type="match status" value="1"/>
</dbReference>
<comment type="caution">
    <text evidence="9">The sequence shown here is derived from an EMBL/GenBank/DDBJ whole genome shotgun (WGS) entry which is preliminary data.</text>
</comment>
<dbReference type="SMART" id="SM00014">
    <property type="entry name" value="acidPPc"/>
    <property type="match status" value="1"/>
</dbReference>
<feature type="compositionally biased region" description="Basic and acidic residues" evidence="6">
    <location>
        <begin position="501"/>
        <end position="510"/>
    </location>
</feature>
<name>A0A9W9X263_9EURO</name>
<keyword evidence="5 7" id="KW-0472">Membrane</keyword>
<protein>
    <recommendedName>
        <fullName evidence="8">Phosphatidic acid phosphatase type 2/haloperoxidase domain-containing protein</fullName>
    </recommendedName>
</protein>
<evidence type="ECO:0000256" key="7">
    <source>
        <dbReference type="SAM" id="Phobius"/>
    </source>
</evidence>
<feature type="transmembrane region" description="Helical" evidence="7">
    <location>
        <begin position="125"/>
        <end position="148"/>
    </location>
</feature>
<comment type="similarity">
    <text evidence="2">Belongs to the PA-phosphatase related phosphoesterase family.</text>
</comment>
<feature type="domain" description="Phosphatidic acid phosphatase type 2/haloperoxidase" evidence="8">
    <location>
        <begin position="182"/>
        <end position="333"/>
    </location>
</feature>
<dbReference type="InterPro" id="IPR043216">
    <property type="entry name" value="PAP-like"/>
</dbReference>
<gene>
    <name evidence="9" type="ORF">N7539_006596</name>
</gene>
<dbReference type="AlphaFoldDB" id="A0A9W9X263"/>
<reference evidence="9" key="1">
    <citation type="submission" date="2022-12" db="EMBL/GenBank/DDBJ databases">
        <authorList>
            <person name="Petersen C."/>
        </authorList>
    </citation>
    <scope>NUCLEOTIDE SEQUENCE</scope>
    <source>
        <strain evidence="9">IBT 30728</strain>
    </source>
</reference>
<dbReference type="PANTHER" id="PTHR10165:SF158">
    <property type="entry name" value="PAP2 DOMAIN PROTEIN (AFU_ORTHOLOGUE AFUA_4G08970)"/>
    <property type="match status" value="1"/>
</dbReference>
<organism evidence="9 10">
    <name type="scientific">Penicillium diatomitis</name>
    <dbReference type="NCBI Taxonomy" id="2819901"/>
    <lineage>
        <taxon>Eukaryota</taxon>
        <taxon>Fungi</taxon>
        <taxon>Dikarya</taxon>
        <taxon>Ascomycota</taxon>
        <taxon>Pezizomycotina</taxon>
        <taxon>Eurotiomycetes</taxon>
        <taxon>Eurotiomycetidae</taxon>
        <taxon>Eurotiales</taxon>
        <taxon>Aspergillaceae</taxon>
        <taxon>Penicillium</taxon>
    </lineage>
</organism>